<dbReference type="GeneID" id="78296493"/>
<accession>A0A2U1ANS5</accession>
<dbReference type="AlphaFoldDB" id="A0A2U1ANS5"/>
<dbReference type="GO" id="GO:0004553">
    <property type="term" value="F:hydrolase activity, hydrolyzing O-glycosyl compounds"/>
    <property type="evidence" value="ECO:0007669"/>
    <property type="project" value="TreeGrafter"/>
</dbReference>
<feature type="chain" id="PRO_5015618846" evidence="1">
    <location>
        <begin position="18"/>
        <end position="615"/>
    </location>
</feature>
<dbReference type="RefSeq" id="WP_116885214.1">
    <property type="nucleotide sequence ID" value="NZ_CABMMC010000188.1"/>
</dbReference>
<dbReference type="Proteomes" id="UP000245959">
    <property type="component" value="Unassembled WGS sequence"/>
</dbReference>
<dbReference type="SUPFAM" id="SSF51445">
    <property type="entry name" value="(Trans)glycosidases"/>
    <property type="match status" value="1"/>
</dbReference>
<dbReference type="InterPro" id="IPR051923">
    <property type="entry name" value="Glycosyl_Hydrolase_39"/>
</dbReference>
<name>A0A2U1ANS5_9BACT</name>
<dbReference type="PANTHER" id="PTHR12631:SF10">
    <property type="entry name" value="BETA-XYLOSIDASE-LIKE PROTEIN-RELATED"/>
    <property type="match status" value="1"/>
</dbReference>
<gene>
    <name evidence="2" type="ORF">C8D82_1293</name>
</gene>
<sequence length="615" mass="69058">MKSLLSCIVLLAGFCLAADSPYGTCAHLQRWEYDRASEELKQMKAAGIDHVRFDFDWDALETAPGVWNFDKMDSLAVMARGNGIRILPILAYDVKWATPAWKHLPEFLNYVGTVVRRYGDVMPCVEIWNEPNLQGFWRGKPSGREYASLLIPAYRKIKELNPGITVAYGGTSLIPLDYIEDSFKAGAAQAMDVMCIHPYRCNEMPEEYLASDLAGLRRLMARYGAGEKPVWFSEMGYSTVERMPYLSRVLPRLFAALGMTPETTTCVIFRDVDFRYDTEGLGFRIQDALPGLKAVRPIALKELKRLAAGTDTLLVLPDNESFPSEFLPDLTGYLRRGGRVLSPGGLPLYFDLRRDASGVLRKVQVNEKYMKELHLGWYTFWTRPGTPKKLEKQEFAGPHDDGQETLPVNGFRFFDRTNLAAGDQLEPVLYGRSGEFRGITAGVYHFNSDLKGKIAVCGNLNPGVPEKKQAEFLPRTMLIAFASGVERIYWYSFRSTERSRFDGEAHFGIVRNDLAPKDAYRAYRTLSELHPAGSTRPELRSDGPLYIANWKTPGNIPAAAVWNIAGEQTVKLKIRNGRLSAVRDHLGREVKLSPENSVLTFSASPGILYFSGVEL</sequence>
<dbReference type="Gene3D" id="3.20.20.80">
    <property type="entry name" value="Glycosidases"/>
    <property type="match status" value="2"/>
</dbReference>
<evidence type="ECO:0000256" key="1">
    <source>
        <dbReference type="SAM" id="SignalP"/>
    </source>
</evidence>
<organism evidence="2 3">
    <name type="scientific">Victivallis vadensis</name>
    <dbReference type="NCBI Taxonomy" id="172901"/>
    <lineage>
        <taxon>Bacteria</taxon>
        <taxon>Pseudomonadati</taxon>
        <taxon>Lentisphaerota</taxon>
        <taxon>Lentisphaeria</taxon>
        <taxon>Victivallales</taxon>
        <taxon>Victivallaceae</taxon>
        <taxon>Victivallis</taxon>
    </lineage>
</organism>
<dbReference type="OrthoDB" id="9802522at2"/>
<dbReference type="EMBL" id="QEKH01000029">
    <property type="protein sequence ID" value="PVY37981.1"/>
    <property type="molecule type" value="Genomic_DNA"/>
</dbReference>
<proteinExistence type="predicted"/>
<dbReference type="PANTHER" id="PTHR12631">
    <property type="entry name" value="ALPHA-L-IDURONIDASE"/>
    <property type="match status" value="1"/>
</dbReference>
<reference evidence="2 3" key="1">
    <citation type="submission" date="2018-04" db="EMBL/GenBank/DDBJ databases">
        <title>Genomic Encyclopedia of Type Strains, Phase IV (KMG-IV): sequencing the most valuable type-strain genomes for metagenomic binning, comparative biology and taxonomic classification.</title>
        <authorList>
            <person name="Goeker M."/>
        </authorList>
    </citation>
    <scope>NUCLEOTIDE SEQUENCE [LARGE SCALE GENOMIC DNA]</scope>
    <source>
        <strain evidence="2 3">DSM 14823</strain>
    </source>
</reference>
<dbReference type="InterPro" id="IPR017853">
    <property type="entry name" value="GH"/>
</dbReference>
<evidence type="ECO:0000313" key="3">
    <source>
        <dbReference type="Proteomes" id="UP000245959"/>
    </source>
</evidence>
<keyword evidence="1" id="KW-0732">Signal</keyword>
<protein>
    <submittedName>
        <fullName evidence="2">Beta-galactosidase-like protein</fullName>
    </submittedName>
</protein>
<evidence type="ECO:0000313" key="2">
    <source>
        <dbReference type="EMBL" id="PVY37981.1"/>
    </source>
</evidence>
<keyword evidence="3" id="KW-1185">Reference proteome</keyword>
<feature type="signal peptide" evidence="1">
    <location>
        <begin position="1"/>
        <end position="17"/>
    </location>
</feature>
<comment type="caution">
    <text evidence="2">The sequence shown here is derived from an EMBL/GenBank/DDBJ whole genome shotgun (WGS) entry which is preliminary data.</text>
</comment>